<name>X1NJ46_9ZZZZ</name>
<organism evidence="1">
    <name type="scientific">marine sediment metagenome</name>
    <dbReference type="NCBI Taxonomy" id="412755"/>
    <lineage>
        <taxon>unclassified sequences</taxon>
        <taxon>metagenomes</taxon>
        <taxon>ecological metagenomes</taxon>
    </lineage>
</organism>
<protein>
    <submittedName>
        <fullName evidence="1">Uncharacterized protein</fullName>
    </submittedName>
</protein>
<proteinExistence type="predicted"/>
<dbReference type="EMBL" id="BARV01023035">
    <property type="protein sequence ID" value="GAI26825.1"/>
    <property type="molecule type" value="Genomic_DNA"/>
</dbReference>
<comment type="caution">
    <text evidence="1">The sequence shown here is derived from an EMBL/GenBank/DDBJ whole genome shotgun (WGS) entry which is preliminary data.</text>
</comment>
<sequence>MLAGAKGFGTIFWNHDVEAIVEGLGLNAGPGLFYELFKSTPFYYVHKFCDLYQRTNIKLKINVFWNP</sequence>
<reference evidence="1" key="1">
    <citation type="journal article" date="2014" name="Front. Microbiol.">
        <title>High frequency of phylogenetically diverse reductive dehalogenase-homologous genes in deep subseafloor sedimentary metagenomes.</title>
        <authorList>
            <person name="Kawai M."/>
            <person name="Futagami T."/>
            <person name="Toyoda A."/>
            <person name="Takaki Y."/>
            <person name="Nishi S."/>
            <person name="Hori S."/>
            <person name="Arai W."/>
            <person name="Tsubouchi T."/>
            <person name="Morono Y."/>
            <person name="Uchiyama I."/>
            <person name="Ito T."/>
            <person name="Fujiyama A."/>
            <person name="Inagaki F."/>
            <person name="Takami H."/>
        </authorList>
    </citation>
    <scope>NUCLEOTIDE SEQUENCE</scope>
    <source>
        <strain evidence="1">Expedition CK06-06</strain>
    </source>
</reference>
<accession>X1NJ46</accession>
<dbReference type="AlphaFoldDB" id="X1NJ46"/>
<evidence type="ECO:0000313" key="1">
    <source>
        <dbReference type="EMBL" id="GAI26825.1"/>
    </source>
</evidence>
<gene>
    <name evidence="1" type="ORF">S06H3_37861</name>
</gene>